<evidence type="ECO:0000313" key="4">
    <source>
        <dbReference type="Proteomes" id="UP000324091"/>
    </source>
</evidence>
<organism evidence="3 4">
    <name type="scientific">Takifugu flavidus</name>
    <name type="common">sansaifugu</name>
    <dbReference type="NCBI Taxonomy" id="433684"/>
    <lineage>
        <taxon>Eukaryota</taxon>
        <taxon>Metazoa</taxon>
        <taxon>Chordata</taxon>
        <taxon>Craniata</taxon>
        <taxon>Vertebrata</taxon>
        <taxon>Euteleostomi</taxon>
        <taxon>Actinopterygii</taxon>
        <taxon>Neopterygii</taxon>
        <taxon>Teleostei</taxon>
        <taxon>Neoteleostei</taxon>
        <taxon>Acanthomorphata</taxon>
        <taxon>Eupercaria</taxon>
        <taxon>Tetraodontiformes</taxon>
        <taxon>Tetradontoidea</taxon>
        <taxon>Tetraodontidae</taxon>
        <taxon>Takifugu</taxon>
    </lineage>
</organism>
<dbReference type="PRINTS" id="PR00263">
    <property type="entry name" value="HBGFFGF"/>
</dbReference>
<comment type="similarity">
    <text evidence="1 2">Belongs to the heparin-binding growth factors family.</text>
</comment>
<evidence type="ECO:0000256" key="2">
    <source>
        <dbReference type="RuleBase" id="RU049442"/>
    </source>
</evidence>
<dbReference type="GO" id="GO:0008083">
    <property type="term" value="F:growth factor activity"/>
    <property type="evidence" value="ECO:0007669"/>
    <property type="project" value="InterPro"/>
</dbReference>
<gene>
    <name evidence="3" type="ORF">D4764_01G0000870</name>
</gene>
<dbReference type="Gene3D" id="2.80.10.50">
    <property type="match status" value="1"/>
</dbReference>
<dbReference type="AlphaFoldDB" id="A0A5C6PK73"/>
<keyword evidence="2" id="KW-0732">Signal</keyword>
<comment type="caution">
    <text evidence="3">The sequence shown here is derived from an EMBL/GenBank/DDBJ whole genome shotgun (WGS) entry which is preliminary data.</text>
</comment>
<dbReference type="CDD" id="cd23305">
    <property type="entry name" value="beta-trefoil_FGF3-like"/>
    <property type="match status" value="1"/>
</dbReference>
<dbReference type="InterPro" id="IPR002209">
    <property type="entry name" value="Fibroblast_GF_fam"/>
</dbReference>
<dbReference type="InterPro" id="IPR008996">
    <property type="entry name" value="IL1/FGF"/>
</dbReference>
<sequence length="195" mass="21119">MNAGGTQVIWWNTGDLMAPVTELLLLLLLLDAAEAAVAPDDAAAAQVWKLQMKELKGKDSSPPIRDGSAPQLLYCRAGIGYHLQILANGTVGGVHKADANCWMKVFALKRGVVGIKGVESGLYLCLSADGAARAAKEFSEECLLKENLEENLYTTFSSLVHPGIFLALSHRGELRRGNRVGRHQASTHFLPRWSP</sequence>
<dbReference type="EMBL" id="RHFK02000001">
    <property type="protein sequence ID" value="TWW80272.1"/>
    <property type="molecule type" value="Genomic_DNA"/>
</dbReference>
<feature type="signal peptide" evidence="2">
    <location>
        <begin position="1"/>
        <end position="35"/>
    </location>
</feature>
<evidence type="ECO:0000313" key="3">
    <source>
        <dbReference type="EMBL" id="TWW80272.1"/>
    </source>
</evidence>
<dbReference type="SUPFAM" id="SSF50353">
    <property type="entry name" value="Cytokine"/>
    <property type="match status" value="1"/>
</dbReference>
<evidence type="ECO:0000256" key="1">
    <source>
        <dbReference type="ARBA" id="ARBA00007936"/>
    </source>
</evidence>
<dbReference type="PRINTS" id="PR00262">
    <property type="entry name" value="IL1HBGF"/>
</dbReference>
<proteinExistence type="inferred from homology"/>
<dbReference type="Pfam" id="PF00167">
    <property type="entry name" value="FGF"/>
    <property type="match status" value="1"/>
</dbReference>
<name>A0A5C6PK73_9TELE</name>
<accession>A0A5C6PK73</accession>
<reference evidence="3 4" key="1">
    <citation type="submission" date="2019-04" db="EMBL/GenBank/DDBJ databases">
        <title>Chromosome genome assembly for Takifugu flavidus.</title>
        <authorList>
            <person name="Xiao S."/>
        </authorList>
    </citation>
    <scope>NUCLEOTIDE SEQUENCE [LARGE SCALE GENOMIC DNA]</scope>
    <source>
        <strain evidence="3">HTHZ2018</strain>
        <tissue evidence="3">Muscle</tissue>
    </source>
</reference>
<protein>
    <recommendedName>
        <fullName evidence="2">Fibroblast growth factor</fullName>
        <shortName evidence="2">FGF</shortName>
    </recommendedName>
</protein>
<dbReference type="SMART" id="SM00442">
    <property type="entry name" value="FGF"/>
    <property type="match status" value="1"/>
</dbReference>
<dbReference type="PANTHER" id="PTHR11486">
    <property type="entry name" value="FIBROBLAST GROWTH FACTOR"/>
    <property type="match status" value="1"/>
</dbReference>
<keyword evidence="4" id="KW-1185">Reference proteome</keyword>
<feature type="chain" id="PRO_5023080220" description="Fibroblast growth factor" evidence="2">
    <location>
        <begin position="36"/>
        <end position="195"/>
    </location>
</feature>
<dbReference type="Proteomes" id="UP000324091">
    <property type="component" value="Chromosome 1"/>
</dbReference>